<sequence>MSGPPHMATAFHIMKMVRLQDGGENILRNQRDHGQALTNEYVRFAQGGESRDLAVLPVSSSCAG</sequence>
<dbReference type="AlphaFoldDB" id="A0A917Y6X8"/>
<protein>
    <submittedName>
        <fullName evidence="1">Uncharacterized protein</fullName>
    </submittedName>
</protein>
<accession>A0A917Y6X8</accession>
<gene>
    <name evidence="1" type="ORF">GCM10011579_039810</name>
</gene>
<evidence type="ECO:0000313" key="1">
    <source>
        <dbReference type="EMBL" id="GGN67355.1"/>
    </source>
</evidence>
<keyword evidence="2" id="KW-1185">Reference proteome</keyword>
<dbReference type="EMBL" id="BMMM01000006">
    <property type="protein sequence ID" value="GGN67355.1"/>
    <property type="molecule type" value="Genomic_DNA"/>
</dbReference>
<evidence type="ECO:0000313" key="2">
    <source>
        <dbReference type="Proteomes" id="UP000600365"/>
    </source>
</evidence>
<name>A0A917Y6X8_9ACTN</name>
<organism evidence="1 2">
    <name type="scientific">Streptomyces albiflavescens</name>
    <dbReference type="NCBI Taxonomy" id="1623582"/>
    <lineage>
        <taxon>Bacteria</taxon>
        <taxon>Bacillati</taxon>
        <taxon>Actinomycetota</taxon>
        <taxon>Actinomycetes</taxon>
        <taxon>Kitasatosporales</taxon>
        <taxon>Streptomycetaceae</taxon>
        <taxon>Streptomyces</taxon>
    </lineage>
</organism>
<comment type="caution">
    <text evidence="1">The sequence shown here is derived from an EMBL/GenBank/DDBJ whole genome shotgun (WGS) entry which is preliminary data.</text>
</comment>
<reference evidence="1 2" key="1">
    <citation type="journal article" date="2014" name="Int. J. Syst. Evol. Microbiol.">
        <title>Complete genome sequence of Corynebacterium casei LMG S-19264T (=DSM 44701T), isolated from a smear-ripened cheese.</title>
        <authorList>
            <consortium name="US DOE Joint Genome Institute (JGI-PGF)"/>
            <person name="Walter F."/>
            <person name="Albersmeier A."/>
            <person name="Kalinowski J."/>
            <person name="Ruckert C."/>
        </authorList>
    </citation>
    <scope>NUCLEOTIDE SEQUENCE [LARGE SCALE GENOMIC DNA]</scope>
    <source>
        <strain evidence="1 2">CGMCC 4.7111</strain>
    </source>
</reference>
<dbReference type="Proteomes" id="UP000600365">
    <property type="component" value="Unassembled WGS sequence"/>
</dbReference>
<proteinExistence type="predicted"/>